<evidence type="ECO:0000256" key="1">
    <source>
        <dbReference type="SAM" id="MobiDB-lite"/>
    </source>
</evidence>
<keyword evidence="3" id="KW-1185">Reference proteome</keyword>
<evidence type="ECO:0008006" key="4">
    <source>
        <dbReference type="Google" id="ProtNLM"/>
    </source>
</evidence>
<feature type="region of interest" description="Disordered" evidence="1">
    <location>
        <begin position="174"/>
        <end position="203"/>
    </location>
</feature>
<dbReference type="Proteomes" id="UP000037460">
    <property type="component" value="Unassembled WGS sequence"/>
</dbReference>
<comment type="caution">
    <text evidence="2">The sequence shown here is derived from an EMBL/GenBank/DDBJ whole genome shotgun (WGS) entry which is preliminary data.</text>
</comment>
<dbReference type="EMBL" id="JWZX01000594">
    <property type="protein sequence ID" value="KOO37078.1"/>
    <property type="molecule type" value="Genomic_DNA"/>
</dbReference>
<name>A0A0M0KF80_9EUKA</name>
<evidence type="ECO:0000313" key="3">
    <source>
        <dbReference type="Proteomes" id="UP000037460"/>
    </source>
</evidence>
<dbReference type="OrthoDB" id="206587at2759"/>
<feature type="compositionally biased region" description="Basic and acidic residues" evidence="1">
    <location>
        <begin position="174"/>
        <end position="188"/>
    </location>
</feature>
<proteinExistence type="predicted"/>
<gene>
    <name evidence="2" type="ORF">Ctob_012126</name>
</gene>
<organism evidence="2 3">
    <name type="scientific">Chrysochromulina tobinii</name>
    <dbReference type="NCBI Taxonomy" id="1460289"/>
    <lineage>
        <taxon>Eukaryota</taxon>
        <taxon>Haptista</taxon>
        <taxon>Haptophyta</taxon>
        <taxon>Prymnesiophyceae</taxon>
        <taxon>Prymnesiales</taxon>
        <taxon>Chrysochromulinaceae</taxon>
        <taxon>Chrysochromulina</taxon>
    </lineage>
</organism>
<dbReference type="AlphaFoldDB" id="A0A0M0KF80"/>
<accession>A0A0M0KF80</accession>
<reference evidence="3" key="1">
    <citation type="journal article" date="2015" name="PLoS Genet.">
        <title>Genome Sequence and Transcriptome Analyses of Chrysochromulina tobin: Metabolic Tools for Enhanced Algal Fitness in the Prominent Order Prymnesiales (Haptophyceae).</title>
        <authorList>
            <person name="Hovde B.T."/>
            <person name="Deodato C.R."/>
            <person name="Hunsperger H.M."/>
            <person name="Ryken S.A."/>
            <person name="Yost W."/>
            <person name="Jha R.K."/>
            <person name="Patterson J."/>
            <person name="Monnat R.J. Jr."/>
            <person name="Barlow S.B."/>
            <person name="Starkenburg S.R."/>
            <person name="Cattolico R.A."/>
        </authorList>
    </citation>
    <scope>NUCLEOTIDE SEQUENCE</scope>
    <source>
        <strain evidence="3">CCMP291</strain>
    </source>
</reference>
<sequence length="203" mass="21494">MGSASTTSAQTCLTCSRPECVVCSESEDSVVLIQCDEGHPICQVCLDKYILSNVKKLRETDYLPAKAETAQISEDGATLAFLRGACSCPLRGHGCGAAPFGDRLIALNVSDLTFAEYSEGKALLPIARKVDQVVQEGSELALLMPNARMCARCHYGPVELAAGSCNDLTMHHGEVRAPGRAPDTHSPSEDAMDSGAIASSRFS</sequence>
<protein>
    <recommendedName>
        <fullName evidence="4">RING-type domain-containing protein</fullName>
    </recommendedName>
</protein>
<evidence type="ECO:0000313" key="2">
    <source>
        <dbReference type="EMBL" id="KOO37078.1"/>
    </source>
</evidence>